<dbReference type="Pfam" id="PF13847">
    <property type="entry name" value="Methyltransf_31"/>
    <property type="match status" value="1"/>
</dbReference>
<organism evidence="2 3">
    <name type="scientific">Modicisalibacter xianhensis</name>
    <dbReference type="NCBI Taxonomy" id="442341"/>
    <lineage>
        <taxon>Bacteria</taxon>
        <taxon>Pseudomonadati</taxon>
        <taxon>Pseudomonadota</taxon>
        <taxon>Gammaproteobacteria</taxon>
        <taxon>Oceanospirillales</taxon>
        <taxon>Halomonadaceae</taxon>
        <taxon>Modicisalibacter</taxon>
    </lineage>
</organism>
<protein>
    <submittedName>
        <fullName evidence="2">Methyltransferase domain-containing protein</fullName>
    </submittedName>
</protein>
<sequence length="242" mass="26557">MAYADDLAELKITTTLLGGDTTLNRIREAVRLPSIPKILDVGCHGGYLSIVLADAFSAEVTGIDISTRVLKLAKKNIERTTCSGRVTFRRVDIMEGRGIREESFDLVIHRGLEAFVEDPPTLQRHLARAAKNWGYVVNVTHTYEKQVVTGTIDALNKAAGMHIRPTSRSELIDAYKNAGLVLIKEHSFDVPVEPAPELGNSVAEKRVLEIMRLAAENDQLTSGALLIFRKPLNLSVTDVAKG</sequence>
<dbReference type="Gene3D" id="3.40.50.150">
    <property type="entry name" value="Vaccinia Virus protein VP39"/>
    <property type="match status" value="1"/>
</dbReference>
<dbReference type="PANTHER" id="PTHR43861:SF1">
    <property type="entry name" value="TRANS-ACONITATE 2-METHYLTRANSFERASE"/>
    <property type="match status" value="1"/>
</dbReference>
<keyword evidence="2" id="KW-0808">Transferase</keyword>
<evidence type="ECO:0000313" key="2">
    <source>
        <dbReference type="EMBL" id="SFI17651.1"/>
    </source>
</evidence>
<dbReference type="EMBL" id="FOPY01000024">
    <property type="protein sequence ID" value="SFI17651.1"/>
    <property type="molecule type" value="Genomic_DNA"/>
</dbReference>
<dbReference type="RefSeq" id="WP_092850271.1">
    <property type="nucleotide sequence ID" value="NZ_FOPY01000024.1"/>
</dbReference>
<evidence type="ECO:0000313" key="3">
    <source>
        <dbReference type="Proteomes" id="UP000199040"/>
    </source>
</evidence>
<dbReference type="GO" id="GO:0032259">
    <property type="term" value="P:methylation"/>
    <property type="evidence" value="ECO:0007669"/>
    <property type="project" value="UniProtKB-KW"/>
</dbReference>
<gene>
    <name evidence="2" type="ORF">SAMN04487959_12431</name>
</gene>
<evidence type="ECO:0000259" key="1">
    <source>
        <dbReference type="Pfam" id="PF13847"/>
    </source>
</evidence>
<dbReference type="InterPro" id="IPR029063">
    <property type="entry name" value="SAM-dependent_MTases_sf"/>
</dbReference>
<keyword evidence="2" id="KW-0489">Methyltransferase</keyword>
<dbReference type="STRING" id="442341.SAMN04487959_12431"/>
<name>A0A1I3G3B2_9GAMM</name>
<feature type="domain" description="Methyltransferase" evidence="1">
    <location>
        <begin position="37"/>
        <end position="146"/>
    </location>
</feature>
<keyword evidence="3" id="KW-1185">Reference proteome</keyword>
<dbReference type="AlphaFoldDB" id="A0A1I3G3B2"/>
<reference evidence="2 3" key="1">
    <citation type="submission" date="2016-10" db="EMBL/GenBank/DDBJ databases">
        <authorList>
            <person name="de Groot N.N."/>
        </authorList>
    </citation>
    <scope>NUCLEOTIDE SEQUENCE [LARGE SCALE GENOMIC DNA]</scope>
    <source>
        <strain evidence="2 3">CGMCC 1.6848</strain>
    </source>
</reference>
<dbReference type="SUPFAM" id="SSF53335">
    <property type="entry name" value="S-adenosyl-L-methionine-dependent methyltransferases"/>
    <property type="match status" value="1"/>
</dbReference>
<dbReference type="PANTHER" id="PTHR43861">
    <property type="entry name" value="TRANS-ACONITATE 2-METHYLTRANSFERASE-RELATED"/>
    <property type="match status" value="1"/>
</dbReference>
<dbReference type="Proteomes" id="UP000199040">
    <property type="component" value="Unassembled WGS sequence"/>
</dbReference>
<proteinExistence type="predicted"/>
<dbReference type="CDD" id="cd02440">
    <property type="entry name" value="AdoMet_MTases"/>
    <property type="match status" value="1"/>
</dbReference>
<dbReference type="GO" id="GO:0008168">
    <property type="term" value="F:methyltransferase activity"/>
    <property type="evidence" value="ECO:0007669"/>
    <property type="project" value="UniProtKB-KW"/>
</dbReference>
<dbReference type="InterPro" id="IPR025714">
    <property type="entry name" value="Methyltranfer_dom"/>
</dbReference>
<accession>A0A1I3G3B2</accession>